<proteinExistence type="predicted"/>
<accession>A0ACB9GFF7</accession>
<evidence type="ECO:0000313" key="2">
    <source>
        <dbReference type="Proteomes" id="UP001055811"/>
    </source>
</evidence>
<reference evidence="1 2" key="2">
    <citation type="journal article" date="2022" name="Mol. Ecol. Resour.">
        <title>The genomes of chicory, endive, great burdock and yacon provide insights into Asteraceae paleo-polyploidization history and plant inulin production.</title>
        <authorList>
            <person name="Fan W."/>
            <person name="Wang S."/>
            <person name="Wang H."/>
            <person name="Wang A."/>
            <person name="Jiang F."/>
            <person name="Liu H."/>
            <person name="Zhao H."/>
            <person name="Xu D."/>
            <person name="Zhang Y."/>
        </authorList>
    </citation>
    <scope>NUCLEOTIDE SEQUENCE [LARGE SCALE GENOMIC DNA]</scope>
    <source>
        <strain evidence="2">cv. Punajuju</strain>
        <tissue evidence="1">Leaves</tissue>
    </source>
</reference>
<dbReference type="EMBL" id="CM042010">
    <property type="protein sequence ID" value="KAI3782164.1"/>
    <property type="molecule type" value="Genomic_DNA"/>
</dbReference>
<protein>
    <submittedName>
        <fullName evidence="1">Uncharacterized protein</fullName>
    </submittedName>
</protein>
<organism evidence="1 2">
    <name type="scientific">Cichorium intybus</name>
    <name type="common">Chicory</name>
    <dbReference type="NCBI Taxonomy" id="13427"/>
    <lineage>
        <taxon>Eukaryota</taxon>
        <taxon>Viridiplantae</taxon>
        <taxon>Streptophyta</taxon>
        <taxon>Embryophyta</taxon>
        <taxon>Tracheophyta</taxon>
        <taxon>Spermatophyta</taxon>
        <taxon>Magnoliopsida</taxon>
        <taxon>eudicotyledons</taxon>
        <taxon>Gunneridae</taxon>
        <taxon>Pentapetalae</taxon>
        <taxon>asterids</taxon>
        <taxon>campanulids</taxon>
        <taxon>Asterales</taxon>
        <taxon>Asteraceae</taxon>
        <taxon>Cichorioideae</taxon>
        <taxon>Cichorieae</taxon>
        <taxon>Cichoriinae</taxon>
        <taxon>Cichorium</taxon>
    </lineage>
</organism>
<comment type="caution">
    <text evidence="1">The sequence shown here is derived from an EMBL/GenBank/DDBJ whole genome shotgun (WGS) entry which is preliminary data.</text>
</comment>
<reference evidence="2" key="1">
    <citation type="journal article" date="2022" name="Mol. Ecol. Resour.">
        <title>The genomes of chicory, endive, great burdock and yacon provide insights into Asteraceae palaeo-polyploidization history and plant inulin production.</title>
        <authorList>
            <person name="Fan W."/>
            <person name="Wang S."/>
            <person name="Wang H."/>
            <person name="Wang A."/>
            <person name="Jiang F."/>
            <person name="Liu H."/>
            <person name="Zhao H."/>
            <person name="Xu D."/>
            <person name="Zhang Y."/>
        </authorList>
    </citation>
    <scope>NUCLEOTIDE SEQUENCE [LARGE SCALE GENOMIC DNA]</scope>
    <source>
        <strain evidence="2">cv. Punajuju</strain>
    </source>
</reference>
<dbReference type="Proteomes" id="UP001055811">
    <property type="component" value="Linkage Group LG02"/>
</dbReference>
<name>A0ACB9GFF7_CICIN</name>
<evidence type="ECO:0000313" key="1">
    <source>
        <dbReference type="EMBL" id="KAI3782164.1"/>
    </source>
</evidence>
<keyword evidence="2" id="KW-1185">Reference proteome</keyword>
<sequence length="245" mass="27639">MVEDGGGGGAKCFPAGWNMASKPCDSCKSTAALLFCRKDMVFLCMVCDMKLHNRTRHERVWMCELCEHEPAYVTCKADAAALCVTCDRDIHSVNPLAGRHERIPVILDFIYSYVNLPKFQVSSSSMDAGVVSEQNTMLNVSYPFMLPVTGVVSEKNIDGTNCAHEATRMDRLARVLRYREKKKNRKFEKKIRYASRKAYAEKRPRIKGRFAKQTESTTELDGDRWLFMAASNCNSCGEYGVVPSF</sequence>
<gene>
    <name evidence="1" type="ORF">L2E82_12198</name>
</gene>